<feature type="domain" description="ABC transmembrane type-1" evidence="8">
    <location>
        <begin position="95"/>
        <end position="324"/>
    </location>
</feature>
<comment type="similarity">
    <text evidence="7">Belongs to the binding-protein-dependent transport system permease family.</text>
</comment>
<dbReference type="Proteomes" id="UP001163687">
    <property type="component" value="Chromosome"/>
</dbReference>
<dbReference type="InterPro" id="IPR035906">
    <property type="entry name" value="MetI-like_sf"/>
</dbReference>
<dbReference type="Pfam" id="PF19300">
    <property type="entry name" value="BPD_transp_1_N"/>
    <property type="match status" value="1"/>
</dbReference>
<dbReference type="GO" id="GO:0055085">
    <property type="term" value="P:transmembrane transport"/>
    <property type="evidence" value="ECO:0007669"/>
    <property type="project" value="InterPro"/>
</dbReference>
<proteinExistence type="inferred from homology"/>
<keyword evidence="5 7" id="KW-1133">Transmembrane helix</keyword>
<feature type="transmembrane region" description="Helical" evidence="7">
    <location>
        <begin position="255"/>
        <end position="276"/>
    </location>
</feature>
<feature type="transmembrane region" description="Helical" evidence="7">
    <location>
        <begin position="197"/>
        <end position="217"/>
    </location>
</feature>
<feature type="transmembrane region" description="Helical" evidence="7">
    <location>
        <begin position="101"/>
        <end position="123"/>
    </location>
</feature>
<name>A0AA35G972_9FIRM</name>
<dbReference type="RefSeq" id="WP_264842433.1">
    <property type="nucleotide sequence ID" value="NZ_AP025628.1"/>
</dbReference>
<evidence type="ECO:0000259" key="8">
    <source>
        <dbReference type="PROSITE" id="PS50928"/>
    </source>
</evidence>
<dbReference type="SUPFAM" id="SSF161098">
    <property type="entry name" value="MetI-like"/>
    <property type="match status" value="1"/>
</dbReference>
<feature type="transmembrane region" description="Helical" evidence="7">
    <location>
        <begin position="135"/>
        <end position="157"/>
    </location>
</feature>
<evidence type="ECO:0000313" key="9">
    <source>
        <dbReference type="EMBL" id="BDG61806.1"/>
    </source>
</evidence>
<protein>
    <submittedName>
        <fullName evidence="9">Peptide ABC transporter permease</fullName>
    </submittedName>
</protein>
<dbReference type="PANTHER" id="PTHR43163">
    <property type="entry name" value="DIPEPTIDE TRANSPORT SYSTEM PERMEASE PROTEIN DPPB-RELATED"/>
    <property type="match status" value="1"/>
</dbReference>
<evidence type="ECO:0000256" key="6">
    <source>
        <dbReference type="ARBA" id="ARBA00023136"/>
    </source>
</evidence>
<evidence type="ECO:0000256" key="4">
    <source>
        <dbReference type="ARBA" id="ARBA00022692"/>
    </source>
</evidence>
<dbReference type="AlphaFoldDB" id="A0AA35G972"/>
<dbReference type="GO" id="GO:0005886">
    <property type="term" value="C:plasma membrane"/>
    <property type="evidence" value="ECO:0007669"/>
    <property type="project" value="UniProtKB-SubCell"/>
</dbReference>
<organism evidence="9 10">
    <name type="scientific">Caldinitratiruptor microaerophilus</name>
    <dbReference type="NCBI Taxonomy" id="671077"/>
    <lineage>
        <taxon>Bacteria</taxon>
        <taxon>Bacillati</taxon>
        <taxon>Bacillota</taxon>
        <taxon>Clostridia</taxon>
        <taxon>Eubacteriales</taxon>
        <taxon>Symbiobacteriaceae</taxon>
        <taxon>Caldinitratiruptor</taxon>
    </lineage>
</organism>
<gene>
    <name evidence="9" type="ORF">caldi_28960</name>
</gene>
<dbReference type="Pfam" id="PF00528">
    <property type="entry name" value="BPD_transp_1"/>
    <property type="match status" value="1"/>
</dbReference>
<reference evidence="9" key="1">
    <citation type="submission" date="2022-03" db="EMBL/GenBank/DDBJ databases">
        <title>Complete genome sequence of Caldinitratiruptor microaerophilus.</title>
        <authorList>
            <person name="Mukaiyama R."/>
            <person name="Nishiyama T."/>
            <person name="Ueda K."/>
        </authorList>
    </citation>
    <scope>NUCLEOTIDE SEQUENCE</scope>
    <source>
        <strain evidence="9">JCM 16183</strain>
    </source>
</reference>
<dbReference type="Gene3D" id="1.10.3720.10">
    <property type="entry name" value="MetI-like"/>
    <property type="match status" value="1"/>
</dbReference>
<dbReference type="PANTHER" id="PTHR43163:SF6">
    <property type="entry name" value="DIPEPTIDE TRANSPORT SYSTEM PERMEASE PROTEIN DPPB-RELATED"/>
    <property type="match status" value="1"/>
</dbReference>
<keyword evidence="4 7" id="KW-0812">Transmembrane</keyword>
<dbReference type="EMBL" id="AP025628">
    <property type="protein sequence ID" value="BDG61806.1"/>
    <property type="molecule type" value="Genomic_DNA"/>
</dbReference>
<feature type="transmembrane region" description="Helical" evidence="7">
    <location>
        <begin position="9"/>
        <end position="30"/>
    </location>
</feature>
<comment type="subcellular location">
    <subcellularLocation>
        <location evidence="1 7">Cell membrane</location>
        <topology evidence="1 7">Multi-pass membrane protein</topology>
    </subcellularLocation>
</comment>
<keyword evidence="10" id="KW-1185">Reference proteome</keyword>
<keyword evidence="3" id="KW-1003">Cell membrane</keyword>
<evidence type="ECO:0000256" key="5">
    <source>
        <dbReference type="ARBA" id="ARBA00022989"/>
    </source>
</evidence>
<sequence length="334" mass="36726">MWRYVARRVGLVIPTALGILVAVFFLIRLIPGDPARVIAGERATTEQVEAIRHELGLDQPLPVQFWRFLGGVLQGDLGKSIQSKVPVVEELLDRYPATIELTLAAMLLATVVGVLVGIISAVYRNTLLDWGSMTLALLGVSMPVFWLGLVLLMVFAVDLRWLPAAGRVDPRLGWRGATDFVFFEMLLRGQWTVFVDAFRHLVLPAVALASIPLSIIARMTRSTILEVLGLDYVRTARAKGLSERVVIFKHVLRNALLPVVTITGLEVGLLLGGAVLTETVFSWPGIGRYIVLAIYARDYPVVQGGILLIALAFVVVNLVVDLLYAVIDPRIRYA</sequence>
<feature type="transmembrane region" description="Helical" evidence="7">
    <location>
        <begin position="305"/>
        <end position="327"/>
    </location>
</feature>
<keyword evidence="6 7" id="KW-0472">Membrane</keyword>
<keyword evidence="2 7" id="KW-0813">Transport</keyword>
<dbReference type="InterPro" id="IPR000515">
    <property type="entry name" value="MetI-like"/>
</dbReference>
<evidence type="ECO:0000256" key="2">
    <source>
        <dbReference type="ARBA" id="ARBA00022448"/>
    </source>
</evidence>
<evidence type="ECO:0000256" key="3">
    <source>
        <dbReference type="ARBA" id="ARBA00022475"/>
    </source>
</evidence>
<evidence type="ECO:0000256" key="1">
    <source>
        <dbReference type="ARBA" id="ARBA00004651"/>
    </source>
</evidence>
<accession>A0AA35G972</accession>
<evidence type="ECO:0000256" key="7">
    <source>
        <dbReference type="RuleBase" id="RU363032"/>
    </source>
</evidence>
<dbReference type="InterPro" id="IPR045621">
    <property type="entry name" value="BPD_transp_1_N"/>
</dbReference>
<dbReference type="KEGG" id="cmic:caldi_28960"/>
<dbReference type="PROSITE" id="PS50928">
    <property type="entry name" value="ABC_TM1"/>
    <property type="match status" value="1"/>
</dbReference>
<dbReference type="CDD" id="cd06261">
    <property type="entry name" value="TM_PBP2"/>
    <property type="match status" value="1"/>
</dbReference>
<evidence type="ECO:0000313" key="10">
    <source>
        <dbReference type="Proteomes" id="UP001163687"/>
    </source>
</evidence>